<gene>
    <name evidence="1" type="ORF">HAX54_033908</name>
</gene>
<reference evidence="1 2" key="1">
    <citation type="journal article" date="2021" name="BMC Genomics">
        <title>Datura genome reveals duplications of psychoactive alkaloid biosynthetic genes and high mutation rate following tissue culture.</title>
        <authorList>
            <person name="Rajewski A."/>
            <person name="Carter-House D."/>
            <person name="Stajich J."/>
            <person name="Litt A."/>
        </authorList>
    </citation>
    <scope>NUCLEOTIDE SEQUENCE [LARGE SCALE GENOMIC DNA]</scope>
    <source>
        <strain evidence="1">AR-01</strain>
    </source>
</reference>
<dbReference type="Proteomes" id="UP000823775">
    <property type="component" value="Unassembled WGS sequence"/>
</dbReference>
<proteinExistence type="predicted"/>
<name>A0ABS8VEH1_DATST</name>
<dbReference type="EMBL" id="JACEIK010004356">
    <property type="protein sequence ID" value="MCD9645186.1"/>
    <property type="molecule type" value="Genomic_DNA"/>
</dbReference>
<evidence type="ECO:0000313" key="2">
    <source>
        <dbReference type="Proteomes" id="UP000823775"/>
    </source>
</evidence>
<evidence type="ECO:0000313" key="1">
    <source>
        <dbReference type="EMBL" id="MCD9645186.1"/>
    </source>
</evidence>
<organism evidence="1 2">
    <name type="scientific">Datura stramonium</name>
    <name type="common">Jimsonweed</name>
    <name type="synonym">Common thornapple</name>
    <dbReference type="NCBI Taxonomy" id="4076"/>
    <lineage>
        <taxon>Eukaryota</taxon>
        <taxon>Viridiplantae</taxon>
        <taxon>Streptophyta</taxon>
        <taxon>Embryophyta</taxon>
        <taxon>Tracheophyta</taxon>
        <taxon>Spermatophyta</taxon>
        <taxon>Magnoliopsida</taxon>
        <taxon>eudicotyledons</taxon>
        <taxon>Gunneridae</taxon>
        <taxon>Pentapetalae</taxon>
        <taxon>asterids</taxon>
        <taxon>lamiids</taxon>
        <taxon>Solanales</taxon>
        <taxon>Solanaceae</taxon>
        <taxon>Solanoideae</taxon>
        <taxon>Datureae</taxon>
        <taxon>Datura</taxon>
    </lineage>
</organism>
<sequence>MATTTAKNLKRNHRRLWEEEARGRIFYCKRRNMDGVGEWELLVIGDHYDGTVAFTVGGRYSRTGRVIIGSRCDSVTTAIKDPCNGNETATTGQWVVVSGF</sequence>
<comment type="caution">
    <text evidence="1">The sequence shown here is derived from an EMBL/GenBank/DDBJ whole genome shotgun (WGS) entry which is preliminary data.</text>
</comment>
<keyword evidence="2" id="KW-1185">Reference proteome</keyword>
<accession>A0ABS8VEH1</accession>
<protein>
    <submittedName>
        <fullName evidence="1">Uncharacterized protein</fullName>
    </submittedName>
</protein>